<dbReference type="PANTHER" id="PTHR32154:SF0">
    <property type="entry name" value="PYRUVATE-FLAVODOXIN OXIDOREDUCTASE-RELATED"/>
    <property type="match status" value="1"/>
</dbReference>
<gene>
    <name evidence="9" type="ORF">M0813_15058</name>
</gene>
<dbReference type="PANTHER" id="PTHR32154">
    <property type="entry name" value="PYRUVATE-FLAVODOXIN OXIDOREDUCTASE-RELATED"/>
    <property type="match status" value="1"/>
</dbReference>
<dbReference type="InterPro" id="IPR011766">
    <property type="entry name" value="TPP_enzyme_TPP-bd"/>
</dbReference>
<dbReference type="Pfam" id="PF01855">
    <property type="entry name" value="POR_N"/>
    <property type="match status" value="1"/>
</dbReference>
<dbReference type="InterPro" id="IPR029061">
    <property type="entry name" value="THDP-binding"/>
</dbReference>
<evidence type="ECO:0000256" key="6">
    <source>
        <dbReference type="ARBA" id="ARBA00023004"/>
    </source>
</evidence>
<dbReference type="InterPro" id="IPR002869">
    <property type="entry name" value="Pyrv_flavodox_OxRed_cen"/>
</dbReference>
<dbReference type="PROSITE" id="PS00198">
    <property type="entry name" value="4FE4S_FER_1"/>
    <property type="match status" value="1"/>
</dbReference>
<keyword evidence="10" id="KW-1185">Reference proteome</keyword>
<dbReference type="InterPro" id="IPR017900">
    <property type="entry name" value="4Fe4S_Fe_S_CS"/>
</dbReference>
<dbReference type="InterPro" id="IPR009014">
    <property type="entry name" value="Transketo_C/PFOR_II"/>
</dbReference>
<dbReference type="EMBL" id="JAOAOG010000060">
    <property type="protein sequence ID" value="KAJ6251401.1"/>
    <property type="molecule type" value="Genomic_DNA"/>
</dbReference>
<dbReference type="Pfam" id="PF01558">
    <property type="entry name" value="POR"/>
    <property type="match status" value="1"/>
</dbReference>
<dbReference type="Proteomes" id="UP001150062">
    <property type="component" value="Unassembled WGS sequence"/>
</dbReference>
<dbReference type="Pfam" id="PF17147">
    <property type="entry name" value="PFOR_II"/>
    <property type="match status" value="1"/>
</dbReference>
<comment type="caution">
    <text evidence="9">The sequence shown here is derived from an EMBL/GenBank/DDBJ whole genome shotgun (WGS) entry which is preliminary data.</text>
</comment>
<dbReference type="SMART" id="SM00890">
    <property type="entry name" value="EKR"/>
    <property type="match status" value="1"/>
</dbReference>
<name>A0ABQ8Z3E5_9EUKA</name>
<dbReference type="SUPFAM" id="SSF52922">
    <property type="entry name" value="TK C-terminal domain-like"/>
    <property type="match status" value="1"/>
</dbReference>
<dbReference type="Gene3D" id="3.40.50.920">
    <property type="match status" value="1"/>
</dbReference>
<dbReference type="PROSITE" id="PS51379">
    <property type="entry name" value="4FE4S_FER_2"/>
    <property type="match status" value="2"/>
</dbReference>
<proteinExistence type="predicted"/>
<dbReference type="Pfam" id="PF12838">
    <property type="entry name" value="Fer4_7"/>
    <property type="match status" value="1"/>
</dbReference>
<dbReference type="SUPFAM" id="SSF54862">
    <property type="entry name" value="4Fe-4S ferredoxins"/>
    <property type="match status" value="1"/>
</dbReference>
<evidence type="ECO:0000256" key="5">
    <source>
        <dbReference type="ARBA" id="ARBA00023002"/>
    </source>
</evidence>
<feature type="domain" description="4Fe-4S ferredoxin-type" evidence="8">
    <location>
        <begin position="723"/>
        <end position="752"/>
    </location>
</feature>
<evidence type="ECO:0000313" key="9">
    <source>
        <dbReference type="EMBL" id="KAJ6251401.1"/>
    </source>
</evidence>
<accession>A0ABQ8Z3E5</accession>
<evidence type="ECO:0000256" key="1">
    <source>
        <dbReference type="ARBA" id="ARBA00022448"/>
    </source>
</evidence>
<dbReference type="InterPro" id="IPR033412">
    <property type="entry name" value="PFOR_II"/>
</dbReference>
<dbReference type="InterPro" id="IPR011895">
    <property type="entry name" value="Pyrv_flavodox_OxRed"/>
</dbReference>
<evidence type="ECO:0000256" key="4">
    <source>
        <dbReference type="ARBA" id="ARBA00022982"/>
    </source>
</evidence>
<evidence type="ECO:0000256" key="7">
    <source>
        <dbReference type="ARBA" id="ARBA00023014"/>
    </source>
</evidence>
<dbReference type="NCBIfam" id="TIGR02176">
    <property type="entry name" value="pyruv_ox_red"/>
    <property type="match status" value="1"/>
</dbReference>
<organism evidence="9 10">
    <name type="scientific">Anaeramoeba flamelloides</name>
    <dbReference type="NCBI Taxonomy" id="1746091"/>
    <lineage>
        <taxon>Eukaryota</taxon>
        <taxon>Metamonada</taxon>
        <taxon>Anaeramoebidae</taxon>
        <taxon>Anaeramoeba</taxon>
    </lineage>
</organism>
<dbReference type="Gene3D" id="3.40.50.970">
    <property type="match status" value="2"/>
</dbReference>
<keyword evidence="1" id="KW-0813">Transport</keyword>
<dbReference type="CDD" id="cd07034">
    <property type="entry name" value="TPP_PYR_PFOR_IOR-alpha_like"/>
    <property type="match status" value="1"/>
</dbReference>
<keyword evidence="2" id="KW-0004">4Fe-4S</keyword>
<dbReference type="InterPro" id="IPR050722">
    <property type="entry name" value="Pyruvate:ferred/Flavod_OxRd"/>
</dbReference>
<evidence type="ECO:0000256" key="2">
    <source>
        <dbReference type="ARBA" id="ARBA00022485"/>
    </source>
</evidence>
<dbReference type="Pfam" id="PF10371">
    <property type="entry name" value="EKR"/>
    <property type="match status" value="1"/>
</dbReference>
<dbReference type="Pfam" id="PF02775">
    <property type="entry name" value="TPP_enzyme_C"/>
    <property type="match status" value="1"/>
</dbReference>
<keyword evidence="4" id="KW-0249">Electron transport</keyword>
<keyword evidence="9" id="KW-0670">Pyruvate</keyword>
<dbReference type="SUPFAM" id="SSF53323">
    <property type="entry name" value="Pyruvate-ferredoxin oxidoreductase, PFOR, domain III"/>
    <property type="match status" value="1"/>
</dbReference>
<keyword evidence="6" id="KW-0408">Iron</keyword>
<evidence type="ECO:0000313" key="10">
    <source>
        <dbReference type="Proteomes" id="UP001150062"/>
    </source>
</evidence>
<dbReference type="InterPro" id="IPR017896">
    <property type="entry name" value="4Fe4S_Fe-S-bd"/>
</dbReference>
<dbReference type="InterPro" id="IPR019752">
    <property type="entry name" value="Pyrv/ketoisovalerate_OxRed_cat"/>
</dbReference>
<dbReference type="PIRSF" id="PIRSF000159">
    <property type="entry name" value="NifJ"/>
    <property type="match status" value="1"/>
</dbReference>
<protein>
    <submittedName>
        <fullName evidence="9">Pyruvate-flavodoxin oxidoreductase-related</fullName>
    </submittedName>
</protein>
<dbReference type="Gene3D" id="3.40.920.10">
    <property type="entry name" value="Pyruvate-ferredoxin oxidoreductase, PFOR, domain III"/>
    <property type="match status" value="1"/>
</dbReference>
<reference evidence="9" key="1">
    <citation type="submission" date="2022-08" db="EMBL/GenBank/DDBJ databases">
        <title>Novel sulfate-reducing endosymbionts in the free-living metamonad Anaeramoeba.</title>
        <authorList>
            <person name="Jerlstrom-Hultqvist J."/>
            <person name="Cepicka I."/>
            <person name="Gallot-Lavallee L."/>
            <person name="Salas-Leiva D."/>
            <person name="Curtis B.A."/>
            <person name="Zahonova K."/>
            <person name="Pipaliya S."/>
            <person name="Dacks J."/>
            <person name="Roger A.J."/>
        </authorList>
    </citation>
    <scope>NUCLEOTIDE SEQUENCE</scope>
    <source>
        <strain evidence="9">Schooner1</strain>
    </source>
</reference>
<evidence type="ECO:0000256" key="3">
    <source>
        <dbReference type="ARBA" id="ARBA00022723"/>
    </source>
</evidence>
<keyword evidence="5" id="KW-0560">Oxidoreductase</keyword>
<feature type="domain" description="4Fe-4S ferredoxin-type" evidence="8">
    <location>
        <begin position="777"/>
        <end position="806"/>
    </location>
</feature>
<dbReference type="SUPFAM" id="SSF52518">
    <property type="entry name" value="Thiamin diphosphate-binding fold (THDP-binding)"/>
    <property type="match status" value="2"/>
</dbReference>
<keyword evidence="7" id="KW-0411">Iron-sulfur</keyword>
<dbReference type="Gene3D" id="3.30.70.20">
    <property type="match status" value="1"/>
</dbReference>
<dbReference type="InterPro" id="IPR002880">
    <property type="entry name" value="Pyrv_Fd/Flavodoxin_OxRdtase_N"/>
</dbReference>
<keyword evidence="3" id="KW-0479">Metal-binding</keyword>
<evidence type="ECO:0000259" key="8">
    <source>
        <dbReference type="PROSITE" id="PS51379"/>
    </source>
</evidence>
<dbReference type="InterPro" id="IPR019456">
    <property type="entry name" value="Pyrv-flavodox_OxRtase_EKR"/>
</dbReference>
<sequence length="1231" mass="138478">MLSIFRSQQSFATKNLAPSLTCFFSKMTPMDGNTAASWVGHSMSDNAFIYPITPSSSMGEIAEQWSYEGKKNVFGQVPFIQMMQSEAGAAGGLHGSAVVGSLCTTFTASQGLLLMIPNMYKIAGELLPTVFHVSARALSRQALSIYGDHSDVMGVRQTGFALLSSSSVQEIMDLGLVAHLASIKSRIPFLHFFEGFRLSHEVSSIHKIGLETMKKMVDYKAIQDHRNRGMNPEHPLIFGHSMGPATYFQTEEAANPFYNAVPKIVQEQMDLLNKYVGRQYHIFDYHGHPEADRIIVIMGAGSPVVEECVNYLNERNEKVGVITVRLFRPFDFETFYKSIPKSCKRIAVLDRTKESGSIGEPLFMDVLSSLKLKNDNRLVVGGRFGLACREFTSWDAKAVFDNLKLEQPMNHFSVGIDDDVNLTSLPQQARIETVPEGTNEAIFFGLGSDGTVTANKFAIKMIVKETDLYGQGYFNYSADKSNAVTESFLRFGPKKVTSEYFIYNAKYVSCNKYAFVHKIDLTQNMEQNGILVLNSPFTTLEELEEHLPDYLKKTLAQKNARFYVINASKIAEECGIPGKINMIMQTAFFQLSKVIVPEEKAIKLLKKQIKESFTKLSDKIIDANLTAVDATVENLKLINYPVRKWKQIKADFFVKLDDGPLKRPFTHENFNQEKEVSTQEFVERVFLPINSRKGGSLKVSQLPAGGIMPLSTSKYSKKGISEKIPAWDPEKCIQCNQCSFVCPHSCIRPFVLSPKIERPETFKTIKCQTKAFKNEDYRIQISPYDCVSCGLCIDVCPVDCLSWEKFETIKEKEEDNWNFAMTLPERGKETNKFTVAGSQFQKHLLEFPPSCAGCGETQLFKVITQLYGDRMTIANSSGCSSVWGGRFPTSPFTKNEKGYGPAWGRSLFEDTAEYGFGMALATTDRRYKLLNLVKSIIENPNIEIKSELRNALTEWSKDIMDTDRSIKYGEIIKGLIKNLHSSNELVNDLKNYDDMFIKKSHWCVGGDGWAYDIGYGGLDYVISNNVDVNILVLDTEVYSNTGGQVSRATMPGSVHKFAYGGKIGMKKDLGSMAMAYGSCYVCSIALSNNKTFKHALKAIKEAESYRGPSLIMAYTNCIAHGIKSGMGKGLSHVQNAIDCGYIPLYTFDPRKKLKGKNPFSLDSKEPKYEKIEKFLYSQARYKAIEKTNPEAKKQRLEESIQGIKERYNRYWLLANQHKFLEQKNKKKKSKK</sequence>